<dbReference type="Proteomes" id="UP000245609">
    <property type="component" value="Unassembled WGS sequence"/>
</dbReference>
<dbReference type="AlphaFoldDB" id="A0A2T9ZFB5"/>
<reference evidence="1 2" key="1">
    <citation type="journal article" date="2018" name="MBio">
        <title>Comparative Genomics Reveals the Core Gene Toolbox for the Fungus-Insect Symbiosis.</title>
        <authorList>
            <person name="Wang Y."/>
            <person name="Stata M."/>
            <person name="Wang W."/>
            <person name="Stajich J.E."/>
            <person name="White M.M."/>
            <person name="Moncalvo J.M."/>
        </authorList>
    </citation>
    <scope>NUCLEOTIDE SEQUENCE [LARGE SCALE GENOMIC DNA]</scope>
    <source>
        <strain evidence="1 2">SC-DP-2</strain>
    </source>
</reference>
<name>A0A2T9ZFB5_9FUNG</name>
<keyword evidence="2" id="KW-1185">Reference proteome</keyword>
<protein>
    <submittedName>
        <fullName evidence="1">Uncharacterized protein</fullName>
    </submittedName>
</protein>
<sequence>MYDDGLMTCLLSLPDPSKYFNIGFRIKVKRDIRTNKYAPDRFNPLESDTDIMRSTSRNTQGIRVEMLRGIGVSLSI</sequence>
<accession>A0A2T9ZFB5</accession>
<evidence type="ECO:0000313" key="1">
    <source>
        <dbReference type="EMBL" id="PVV03249.1"/>
    </source>
</evidence>
<organism evidence="1 2">
    <name type="scientific">Smittium megazygosporum</name>
    <dbReference type="NCBI Taxonomy" id="133381"/>
    <lineage>
        <taxon>Eukaryota</taxon>
        <taxon>Fungi</taxon>
        <taxon>Fungi incertae sedis</taxon>
        <taxon>Zoopagomycota</taxon>
        <taxon>Kickxellomycotina</taxon>
        <taxon>Harpellomycetes</taxon>
        <taxon>Harpellales</taxon>
        <taxon>Legeriomycetaceae</taxon>
        <taxon>Smittium</taxon>
    </lineage>
</organism>
<gene>
    <name evidence="1" type="ORF">BB560_002285</name>
</gene>
<comment type="caution">
    <text evidence="1">The sequence shown here is derived from an EMBL/GenBank/DDBJ whole genome shotgun (WGS) entry which is preliminary data.</text>
</comment>
<evidence type="ECO:0000313" key="2">
    <source>
        <dbReference type="Proteomes" id="UP000245609"/>
    </source>
</evidence>
<proteinExistence type="predicted"/>
<dbReference type="EMBL" id="MBFS01000257">
    <property type="protein sequence ID" value="PVV03249.1"/>
    <property type="molecule type" value="Genomic_DNA"/>
</dbReference>